<evidence type="ECO:0000259" key="1">
    <source>
        <dbReference type="Pfam" id="PF09835"/>
    </source>
</evidence>
<reference evidence="2 3" key="1">
    <citation type="submission" date="2020-12" db="EMBL/GenBank/DDBJ databases">
        <title>Sulforoseuscoccus oceanibium gen. nov., sp. nov., a representative of the phylum Verrucomicrobia with special cytoplasmic membrane, and proposal of Sulforoseuscoccusaceae fam. nov.</title>
        <authorList>
            <person name="Xi F."/>
        </authorList>
    </citation>
    <scope>NUCLEOTIDE SEQUENCE [LARGE SCALE GENOMIC DNA]</scope>
    <source>
        <strain evidence="2 3">T37</strain>
    </source>
</reference>
<keyword evidence="3" id="KW-1185">Reference proteome</keyword>
<evidence type="ECO:0000313" key="2">
    <source>
        <dbReference type="EMBL" id="QQL44403.1"/>
    </source>
</evidence>
<protein>
    <submittedName>
        <fullName evidence="2">DUF2062 domain-containing protein</fullName>
    </submittedName>
</protein>
<gene>
    <name evidence="2" type="ORF">G3M56_010975</name>
</gene>
<dbReference type="RefSeq" id="WP_164365609.1">
    <property type="nucleotide sequence ID" value="NZ_CP066776.1"/>
</dbReference>
<feature type="domain" description="DUF2062" evidence="1">
    <location>
        <begin position="31"/>
        <end position="169"/>
    </location>
</feature>
<dbReference type="PANTHER" id="PTHR40547">
    <property type="entry name" value="SLL0298 PROTEIN"/>
    <property type="match status" value="1"/>
</dbReference>
<proteinExistence type="predicted"/>
<dbReference type="EMBL" id="CP066776">
    <property type="protein sequence ID" value="QQL44403.1"/>
    <property type="molecule type" value="Genomic_DNA"/>
</dbReference>
<dbReference type="AlphaFoldDB" id="A0A6B3LBA1"/>
<dbReference type="Pfam" id="PF09835">
    <property type="entry name" value="DUF2062"/>
    <property type="match status" value="1"/>
</dbReference>
<dbReference type="InterPro" id="IPR018639">
    <property type="entry name" value="DUF2062"/>
</dbReference>
<dbReference type="PANTHER" id="PTHR40547:SF1">
    <property type="entry name" value="SLL0298 PROTEIN"/>
    <property type="match status" value="1"/>
</dbReference>
<dbReference type="KEGG" id="soa:G3M56_010975"/>
<name>A0A6B3LBA1_9BACT</name>
<accession>A0A6B3LBA1</accession>
<organism evidence="2 3">
    <name type="scientific">Sulfuriroseicoccus oceanibius</name>
    <dbReference type="NCBI Taxonomy" id="2707525"/>
    <lineage>
        <taxon>Bacteria</taxon>
        <taxon>Pseudomonadati</taxon>
        <taxon>Verrucomicrobiota</taxon>
        <taxon>Verrucomicrobiia</taxon>
        <taxon>Verrucomicrobiales</taxon>
        <taxon>Verrucomicrobiaceae</taxon>
        <taxon>Sulfuriroseicoccus</taxon>
    </lineage>
</organism>
<dbReference type="Proteomes" id="UP000475117">
    <property type="component" value="Chromosome"/>
</dbReference>
<evidence type="ECO:0000313" key="3">
    <source>
        <dbReference type="Proteomes" id="UP000475117"/>
    </source>
</evidence>
<sequence>MDRHYRKFARRIYRYFRHPKRRKQAGILGWIGGRVFDRSLWVPAREPMIGALACGLAVAMLPPVIVSQMVVAALICVWRRWNIPVAVGCCWLSNPVTWVPQVLMQVRLGRMLLQTETEALPAKPVAGLSPETILDWARTHALEYSVGIVLSMLICAVVGWLAGSALWYLFGHYVKVPHRVPRRPDAEGTKGAN</sequence>